<dbReference type="EMBL" id="GGFJ01014102">
    <property type="protein sequence ID" value="MBW63243.1"/>
    <property type="molecule type" value="Transcribed_RNA"/>
</dbReference>
<evidence type="ECO:0000313" key="1">
    <source>
        <dbReference type="EMBL" id="MBW63243.1"/>
    </source>
</evidence>
<organism evidence="1">
    <name type="scientific">Anopheles marajoara</name>
    <dbReference type="NCBI Taxonomy" id="58244"/>
    <lineage>
        <taxon>Eukaryota</taxon>
        <taxon>Metazoa</taxon>
        <taxon>Ecdysozoa</taxon>
        <taxon>Arthropoda</taxon>
        <taxon>Hexapoda</taxon>
        <taxon>Insecta</taxon>
        <taxon>Pterygota</taxon>
        <taxon>Neoptera</taxon>
        <taxon>Endopterygota</taxon>
        <taxon>Diptera</taxon>
        <taxon>Nematocera</taxon>
        <taxon>Culicoidea</taxon>
        <taxon>Culicidae</taxon>
        <taxon>Anophelinae</taxon>
        <taxon>Anopheles</taxon>
    </lineage>
</organism>
<accession>A0A2M4CD45</accession>
<name>A0A2M4CD45_9DIPT</name>
<sequence>MPTVAANSPARASAIWIVSLHRLRARIVPTRRRKPRLLRCNEGGGRVFEFREDARVPREYRCSEYKFMIAEYSA</sequence>
<reference evidence="1" key="1">
    <citation type="submission" date="2018-01" db="EMBL/GenBank/DDBJ databases">
        <title>An insight into the sialome of Amazonian anophelines.</title>
        <authorList>
            <person name="Ribeiro J.M."/>
            <person name="Scarpassa V."/>
            <person name="Calvo E."/>
        </authorList>
    </citation>
    <scope>NUCLEOTIDE SEQUENCE</scope>
    <source>
        <tissue evidence="1">Salivary glands</tissue>
    </source>
</reference>
<protein>
    <submittedName>
        <fullName evidence="1">Putative secreted protein</fullName>
    </submittedName>
</protein>
<dbReference type="AlphaFoldDB" id="A0A2M4CD45"/>
<proteinExistence type="predicted"/>